<dbReference type="InterPro" id="IPR002731">
    <property type="entry name" value="ATPase_BadF"/>
</dbReference>
<dbReference type="SUPFAM" id="SSF53067">
    <property type="entry name" value="Actin-like ATPase domain"/>
    <property type="match status" value="2"/>
</dbReference>
<dbReference type="Gene3D" id="3.30.420.40">
    <property type="match status" value="2"/>
</dbReference>
<dbReference type="GO" id="GO:0045127">
    <property type="term" value="F:N-acetylglucosamine kinase activity"/>
    <property type="evidence" value="ECO:0007669"/>
    <property type="project" value="InterPro"/>
</dbReference>
<sequence length="299" mass="32839">MKYMIGVDGGGTKTEAIAFDQDGNEVVRGTSRFGNVLIDFDQALLHIMEAIDQCQKSLINGHCVCICLGVAGINGANTNELTLRFKKKYGTKIEIFNDAMIAHAAALKGKDGILTIGGTGAICIGKKEEVYQYSGGWGHILGDEGSGYWIALQALKKMAIQFDQGISLCPLSLNIQRQFQLLTPSHIKSLVYTSSKDKIAAIAPLVIQEARNGNDDAHEIMMQAGKELARITVNVYNKLNFKYSTPIAVSGSILRLVPEIFAVFQKCCEESMKEITFVSQAEMAVKGTYYLMRDIYFKK</sequence>
<dbReference type="InterPro" id="IPR043129">
    <property type="entry name" value="ATPase_NBD"/>
</dbReference>
<dbReference type="InterPro" id="IPR039758">
    <property type="entry name" value="NAGK-like"/>
</dbReference>
<organism evidence="1 2">
    <name type="scientific">Bacillus thuringiensis</name>
    <dbReference type="NCBI Taxonomy" id="1428"/>
    <lineage>
        <taxon>Bacteria</taxon>
        <taxon>Bacillati</taxon>
        <taxon>Bacillota</taxon>
        <taxon>Bacilli</taxon>
        <taxon>Bacillales</taxon>
        <taxon>Bacillaceae</taxon>
        <taxon>Bacillus</taxon>
        <taxon>Bacillus cereus group</taxon>
    </lineage>
</organism>
<dbReference type="RefSeq" id="WP_061884155.1">
    <property type="nucleotide sequence ID" value="NZ_CP014282.1"/>
</dbReference>
<accession>A0A9W3VGH9</accession>
<dbReference type="EMBL" id="CP032608">
    <property type="protein sequence ID" value="AYF84524.1"/>
    <property type="molecule type" value="Genomic_DNA"/>
</dbReference>
<evidence type="ECO:0000313" key="1">
    <source>
        <dbReference type="EMBL" id="AYF84524.1"/>
    </source>
</evidence>
<dbReference type="AlphaFoldDB" id="A0A9W3VGH9"/>
<gene>
    <name evidence="1" type="ORF">D7J84_26735</name>
</gene>
<dbReference type="CDD" id="cd24007">
    <property type="entry name" value="ASKHA_NBD_eukNAGK-like"/>
    <property type="match status" value="1"/>
</dbReference>
<evidence type="ECO:0000313" key="2">
    <source>
        <dbReference type="Proteomes" id="UP000269847"/>
    </source>
</evidence>
<proteinExistence type="predicted"/>
<dbReference type="Proteomes" id="UP000269847">
    <property type="component" value="Chromosome"/>
</dbReference>
<dbReference type="PANTHER" id="PTHR12862">
    <property type="entry name" value="BADF TYPE ATPASE DOMAIN-CONTAINING PROTEIN"/>
    <property type="match status" value="1"/>
</dbReference>
<protein>
    <submittedName>
        <fullName evidence="1">ATPase</fullName>
    </submittedName>
</protein>
<dbReference type="PANTHER" id="PTHR12862:SF0">
    <property type="entry name" value="N-ACETYL-D-GLUCOSAMINE KINASE"/>
    <property type="match status" value="1"/>
</dbReference>
<reference evidence="1 2" key="1">
    <citation type="submission" date="2018-09" db="EMBL/GenBank/DDBJ databases">
        <title>Complete genome of Bacillus thuringiensis strain QZL38.</title>
        <authorList>
            <person name="Song F."/>
        </authorList>
    </citation>
    <scope>NUCLEOTIDE SEQUENCE [LARGE SCALE GENOMIC DNA]</scope>
    <source>
        <strain evidence="1 2">QZL38</strain>
    </source>
</reference>
<name>A0A9W3VGH9_BACTU</name>
<dbReference type="Pfam" id="PF01869">
    <property type="entry name" value="BcrAD_BadFG"/>
    <property type="match status" value="1"/>
</dbReference>